<reference evidence="2" key="2">
    <citation type="submission" date="2023-01" db="EMBL/GenBank/DDBJ databases">
        <authorList>
            <person name="Sun Q."/>
            <person name="Evtushenko L."/>
        </authorList>
    </citation>
    <scope>NUCLEOTIDE SEQUENCE</scope>
    <source>
        <strain evidence="2">VKM B-2789</strain>
    </source>
</reference>
<dbReference type="InterPro" id="IPR029058">
    <property type="entry name" value="AB_hydrolase_fold"/>
</dbReference>
<dbReference type="RefSeq" id="WP_213364016.1">
    <property type="nucleotide sequence ID" value="NZ_BSFM01000011.1"/>
</dbReference>
<reference evidence="2" key="1">
    <citation type="journal article" date="2014" name="Int. J. Syst. Evol. Microbiol.">
        <title>Complete genome sequence of Corynebacterium casei LMG S-19264T (=DSM 44701T), isolated from a smear-ripened cheese.</title>
        <authorList>
            <consortium name="US DOE Joint Genome Institute (JGI-PGF)"/>
            <person name="Walter F."/>
            <person name="Albersmeier A."/>
            <person name="Kalinowski J."/>
            <person name="Ruckert C."/>
        </authorList>
    </citation>
    <scope>NUCLEOTIDE SEQUENCE</scope>
    <source>
        <strain evidence="2">VKM B-2789</strain>
    </source>
</reference>
<organism evidence="2 3">
    <name type="scientific">Ancylobacter defluvii</name>
    <dbReference type="NCBI Taxonomy" id="1282440"/>
    <lineage>
        <taxon>Bacteria</taxon>
        <taxon>Pseudomonadati</taxon>
        <taxon>Pseudomonadota</taxon>
        <taxon>Alphaproteobacteria</taxon>
        <taxon>Hyphomicrobiales</taxon>
        <taxon>Xanthobacteraceae</taxon>
        <taxon>Ancylobacter</taxon>
    </lineage>
</organism>
<dbReference type="PANTHER" id="PTHR43194">
    <property type="entry name" value="HYDROLASE ALPHA/BETA FOLD FAMILY"/>
    <property type="match status" value="1"/>
</dbReference>
<dbReference type="Pfam" id="PF00561">
    <property type="entry name" value="Abhydrolase_1"/>
    <property type="match status" value="1"/>
</dbReference>
<keyword evidence="3" id="KW-1185">Reference proteome</keyword>
<feature type="domain" description="AB hydrolase-1" evidence="1">
    <location>
        <begin position="18"/>
        <end position="244"/>
    </location>
</feature>
<dbReference type="AlphaFoldDB" id="A0A9W6JV26"/>
<evidence type="ECO:0000313" key="2">
    <source>
        <dbReference type="EMBL" id="GLK83812.1"/>
    </source>
</evidence>
<dbReference type="Gene3D" id="3.40.50.1820">
    <property type="entry name" value="alpha/beta hydrolase"/>
    <property type="match status" value="1"/>
</dbReference>
<dbReference type="Proteomes" id="UP001143330">
    <property type="component" value="Unassembled WGS sequence"/>
</dbReference>
<dbReference type="PRINTS" id="PR00111">
    <property type="entry name" value="ABHYDROLASE"/>
</dbReference>
<gene>
    <name evidence="2" type="ORF">GCM10017653_18820</name>
</gene>
<dbReference type="EMBL" id="BSFM01000011">
    <property type="protein sequence ID" value="GLK83812.1"/>
    <property type="molecule type" value="Genomic_DNA"/>
</dbReference>
<protein>
    <submittedName>
        <fullName evidence="2">3-oxoadipate enol-lactonase</fullName>
    </submittedName>
</protein>
<name>A0A9W6JV26_9HYPH</name>
<evidence type="ECO:0000313" key="3">
    <source>
        <dbReference type="Proteomes" id="UP001143330"/>
    </source>
</evidence>
<dbReference type="InterPro" id="IPR000073">
    <property type="entry name" value="AB_hydrolase_1"/>
</dbReference>
<proteinExistence type="predicted"/>
<dbReference type="InterPro" id="IPR050228">
    <property type="entry name" value="Carboxylesterase_BioH"/>
</dbReference>
<comment type="caution">
    <text evidence="2">The sequence shown here is derived from an EMBL/GenBank/DDBJ whole genome shotgun (WGS) entry which is preliminary data.</text>
</comment>
<evidence type="ECO:0000259" key="1">
    <source>
        <dbReference type="Pfam" id="PF00561"/>
    </source>
</evidence>
<sequence>MAGTQLAARISAAGAGHTVVLIHGVGLSRWVWRQQVAALAPHLRVVSYDLPGHGSDERGFESDSLDAYVEDLASVLDAAGVDKAVLVGAAFGSFIARRFARLHPERVAGLVLVSPLGRRTPEQSRAVAARFRETAADGVAGTLDASVERWLSPPFRAAHPDIEARLRAVLLATPFASFLSAYRVFATVDGAIADEAAQIAAPVLVLTGEDDANATPQMARQVSEALNDATLTILPGVRHLVSLEAGAALGEAVLGFVNERTAYAYR</sequence>
<accession>A0A9W6JV26</accession>
<dbReference type="SUPFAM" id="SSF53474">
    <property type="entry name" value="alpha/beta-Hydrolases"/>
    <property type="match status" value="1"/>
</dbReference>
<dbReference type="PANTHER" id="PTHR43194:SF5">
    <property type="entry name" value="PIMELOYL-[ACYL-CARRIER PROTEIN] METHYL ESTER ESTERASE"/>
    <property type="match status" value="1"/>
</dbReference>